<organism evidence="1 2">
    <name type="scientific">Pseudomonas abyssi</name>
    <dbReference type="NCBI Taxonomy" id="170540"/>
    <lineage>
        <taxon>Bacteria</taxon>
        <taxon>Pseudomonadati</taxon>
        <taxon>Pseudomonadota</taxon>
        <taxon>Gammaproteobacteria</taxon>
        <taxon>Pseudomonadales</taxon>
        <taxon>Pseudomonadaceae</taxon>
        <taxon>Pseudomonas</taxon>
    </lineage>
</organism>
<dbReference type="InterPro" id="IPR038056">
    <property type="entry name" value="YjbR-like_sf"/>
</dbReference>
<evidence type="ECO:0000313" key="1">
    <source>
        <dbReference type="EMBL" id="PBK02911.1"/>
    </source>
</evidence>
<dbReference type="Pfam" id="PF04237">
    <property type="entry name" value="YjbR"/>
    <property type="match status" value="1"/>
</dbReference>
<reference evidence="1 2" key="1">
    <citation type="submission" date="2017-09" db="EMBL/GenBank/DDBJ databases">
        <title>Pseudomonas abyssi sp. nov. isolated from Abyssopelagic Water.</title>
        <authorList>
            <person name="Wei Y."/>
        </authorList>
    </citation>
    <scope>NUCLEOTIDE SEQUENCE [LARGE SCALE GENOMIC DNA]</scope>
    <source>
        <strain evidence="1 2">MT5</strain>
    </source>
</reference>
<sequence>MKDRLLAKPEAELDYPFGPDAAVFKVQGKMFALLYQRGGSDCVNLKCDPHEAVGLRDLFAAVMPGYHMNKRHWNSVRLDGSVPDGELQRMIDQSYILVVRGLPAAIRRGLEARHGRALLYGAER</sequence>
<dbReference type="PANTHER" id="PTHR35145:SF1">
    <property type="entry name" value="CYTOPLASMIC PROTEIN"/>
    <property type="match status" value="1"/>
</dbReference>
<dbReference type="EMBL" id="NTMR01000027">
    <property type="protein sequence ID" value="PBK02911.1"/>
    <property type="molecule type" value="Genomic_DNA"/>
</dbReference>
<protein>
    <recommendedName>
        <fullName evidence="3">MmcQ-like protein</fullName>
    </recommendedName>
</protein>
<dbReference type="PANTHER" id="PTHR35145">
    <property type="entry name" value="CYTOPLASMIC PROTEIN-RELATED"/>
    <property type="match status" value="1"/>
</dbReference>
<proteinExistence type="predicted"/>
<dbReference type="Proteomes" id="UP000242313">
    <property type="component" value="Unassembled WGS sequence"/>
</dbReference>
<dbReference type="SUPFAM" id="SSF142906">
    <property type="entry name" value="YjbR-like"/>
    <property type="match status" value="1"/>
</dbReference>
<keyword evidence="2" id="KW-1185">Reference proteome</keyword>
<evidence type="ECO:0008006" key="3">
    <source>
        <dbReference type="Google" id="ProtNLM"/>
    </source>
</evidence>
<dbReference type="InterPro" id="IPR058532">
    <property type="entry name" value="YjbR/MT2646/Rv2570-like"/>
</dbReference>
<dbReference type="InterPro" id="IPR007351">
    <property type="entry name" value="YjbR"/>
</dbReference>
<dbReference type="Gene3D" id="3.90.1150.30">
    <property type="match status" value="1"/>
</dbReference>
<evidence type="ECO:0000313" key="2">
    <source>
        <dbReference type="Proteomes" id="UP000242313"/>
    </source>
</evidence>
<gene>
    <name evidence="1" type="ORF">CNQ84_17340</name>
</gene>
<dbReference type="AlphaFoldDB" id="A0A2A3MDN7"/>
<dbReference type="RefSeq" id="WP_096006090.1">
    <property type="nucleotide sequence ID" value="NZ_NTMR01000027.1"/>
</dbReference>
<comment type="caution">
    <text evidence="1">The sequence shown here is derived from an EMBL/GenBank/DDBJ whole genome shotgun (WGS) entry which is preliminary data.</text>
</comment>
<name>A0A2A3MDN7_9PSED</name>
<accession>A0A2A3MDN7</accession>